<organism evidence="1 2">
    <name type="scientific">Citrus sinensis</name>
    <name type="common">Sweet orange</name>
    <name type="synonym">Citrus aurantium var. sinensis</name>
    <dbReference type="NCBI Taxonomy" id="2711"/>
    <lineage>
        <taxon>Eukaryota</taxon>
        <taxon>Viridiplantae</taxon>
        <taxon>Streptophyta</taxon>
        <taxon>Embryophyta</taxon>
        <taxon>Tracheophyta</taxon>
        <taxon>Spermatophyta</taxon>
        <taxon>Magnoliopsida</taxon>
        <taxon>eudicotyledons</taxon>
        <taxon>Gunneridae</taxon>
        <taxon>Pentapetalae</taxon>
        <taxon>rosids</taxon>
        <taxon>malvids</taxon>
        <taxon>Sapindales</taxon>
        <taxon>Rutaceae</taxon>
        <taxon>Aurantioideae</taxon>
        <taxon>Citrus</taxon>
    </lineage>
</organism>
<evidence type="ECO:0008006" key="3">
    <source>
        <dbReference type="Google" id="ProtNLM"/>
    </source>
</evidence>
<dbReference type="AlphaFoldDB" id="A0A067F4P7"/>
<proteinExistence type="predicted"/>
<accession>A0A067F4P7</accession>
<dbReference type="EMBL" id="KK784949">
    <property type="protein sequence ID" value="KDO58462.1"/>
    <property type="molecule type" value="Genomic_DNA"/>
</dbReference>
<keyword evidence="2" id="KW-1185">Reference proteome</keyword>
<sequence>MGENDSCLILHCDYTVRNQLCSLELPSCNEDNQRDPRRHHHYLNRIISPTPEVQVFTSGSPAWGRLGQGPYHFLQSPSPVLVSGMLHWCTWPQKYGPCRLLVSFDLADERFRVVPKPDCGGLSADFVNLGIWAMKDYDAKESWIKQFSYEGLLRAKWIGTRFESILQGFKVVQEYLICSCFYLLKNGDILLGYKCRALVSYDPRDGTSKDLLLPGMPIWFEASVHEGA</sequence>
<protein>
    <recommendedName>
        <fullName evidence="3">F-box associated domain-containing protein</fullName>
    </recommendedName>
</protein>
<dbReference type="Proteomes" id="UP000027120">
    <property type="component" value="Unassembled WGS sequence"/>
</dbReference>
<name>A0A067F4P7_CITSI</name>
<evidence type="ECO:0000313" key="1">
    <source>
        <dbReference type="EMBL" id="KDO58462.1"/>
    </source>
</evidence>
<evidence type="ECO:0000313" key="2">
    <source>
        <dbReference type="Proteomes" id="UP000027120"/>
    </source>
</evidence>
<gene>
    <name evidence="1" type="ORF">CISIN_1g037871mg</name>
</gene>
<reference evidence="1 2" key="1">
    <citation type="submission" date="2014-04" db="EMBL/GenBank/DDBJ databases">
        <authorList>
            <consortium name="International Citrus Genome Consortium"/>
            <person name="Gmitter F."/>
            <person name="Chen C."/>
            <person name="Farmerie W."/>
            <person name="Harkins T."/>
            <person name="Desany B."/>
            <person name="Mohiuddin M."/>
            <person name="Kodira C."/>
            <person name="Borodovsky M."/>
            <person name="Lomsadze A."/>
            <person name="Burns P."/>
            <person name="Jenkins J."/>
            <person name="Prochnik S."/>
            <person name="Shu S."/>
            <person name="Chapman J."/>
            <person name="Pitluck S."/>
            <person name="Schmutz J."/>
            <person name="Rokhsar D."/>
        </authorList>
    </citation>
    <scope>NUCLEOTIDE SEQUENCE</scope>
</reference>